<evidence type="ECO:0000259" key="9">
    <source>
        <dbReference type="PROSITE" id="PS50158"/>
    </source>
</evidence>
<dbReference type="PROSITE" id="PS50158">
    <property type="entry name" value="ZF_CCHC"/>
    <property type="match status" value="1"/>
</dbReference>
<dbReference type="PANTHER" id="PTHR34072">
    <property type="entry name" value="ENZYMATIC POLYPROTEIN-RELATED"/>
    <property type="match status" value="1"/>
</dbReference>
<evidence type="ECO:0000259" key="10">
    <source>
        <dbReference type="PROSITE" id="PS50804"/>
    </source>
</evidence>
<feature type="region of interest" description="Disordered" evidence="8">
    <location>
        <begin position="44"/>
        <end position="90"/>
    </location>
</feature>
<accession>A0A9D3RHT9</accession>
<dbReference type="PROSITE" id="PS50804">
    <property type="entry name" value="SCAN_BOX"/>
    <property type="match status" value="1"/>
</dbReference>
<dbReference type="SUPFAM" id="SSF47353">
    <property type="entry name" value="Retrovirus capsid dimerization domain-like"/>
    <property type="match status" value="1"/>
</dbReference>
<dbReference type="SMART" id="SM00343">
    <property type="entry name" value="ZnF_C2HC"/>
    <property type="match status" value="1"/>
</dbReference>
<dbReference type="GO" id="GO:0003676">
    <property type="term" value="F:nucleic acid binding"/>
    <property type="evidence" value="ECO:0007669"/>
    <property type="project" value="InterPro"/>
</dbReference>
<evidence type="ECO:0000256" key="2">
    <source>
        <dbReference type="ARBA" id="ARBA00022695"/>
    </source>
</evidence>
<dbReference type="GO" id="GO:0016787">
    <property type="term" value="F:hydrolase activity"/>
    <property type="evidence" value="ECO:0007669"/>
    <property type="project" value="UniProtKB-KW"/>
</dbReference>
<dbReference type="InterPro" id="IPR001878">
    <property type="entry name" value="Znf_CCHC"/>
</dbReference>
<dbReference type="InterPro" id="IPR036875">
    <property type="entry name" value="Znf_CCHC_sf"/>
</dbReference>
<comment type="caution">
    <text evidence="11">The sequence shown here is derived from an EMBL/GenBank/DDBJ whole genome shotgun (WGS) entry which is preliminary data.</text>
</comment>
<protein>
    <recommendedName>
        <fullName evidence="13">CCHC-type domain-containing protein</fullName>
    </recommendedName>
</protein>
<evidence type="ECO:0008006" key="13">
    <source>
        <dbReference type="Google" id="ProtNLM"/>
    </source>
</evidence>
<feature type="non-terminal residue" evidence="11">
    <location>
        <position position="1"/>
    </location>
</feature>
<dbReference type="SUPFAM" id="SSF57756">
    <property type="entry name" value="Retrovirus zinc finger-like domains"/>
    <property type="match status" value="1"/>
</dbReference>
<name>A0A9D3RHT9_ANGAN</name>
<dbReference type="Gene3D" id="3.10.20.370">
    <property type="match status" value="1"/>
</dbReference>
<keyword evidence="7" id="KW-0479">Metal-binding</keyword>
<evidence type="ECO:0000256" key="1">
    <source>
        <dbReference type="ARBA" id="ARBA00022679"/>
    </source>
</evidence>
<sequence length="261" mass="28770">MEQVVLERFVEGLPEGTANWVRCHRPTNLDGAVTLVEDHLALYPGSQQQERPEPAPRRRPPLRAGPSPLPRASTPPLPRPNFSSAYFPSTDPGSVAGGSASLRAPQALGLGCWRCGQPGHLHRDCLIMEVGQLVRVVGPPTSAPDPEGAYCIPADASDRGLGAVLTQQVDGVDRPVLYISRKLSQREARYSTVEKECLAIRWAVGHPFTLCSDHAPLQWLHRMKDANERITRWYLALQPFNFKVVHRPGAQMVVADFLSRP</sequence>
<dbReference type="Pfam" id="PF00098">
    <property type="entry name" value="zf-CCHC"/>
    <property type="match status" value="1"/>
</dbReference>
<dbReference type="Pfam" id="PF17917">
    <property type="entry name" value="RT_RNaseH"/>
    <property type="match status" value="1"/>
</dbReference>
<evidence type="ECO:0000256" key="7">
    <source>
        <dbReference type="PROSITE-ProRule" id="PRU00047"/>
    </source>
</evidence>
<dbReference type="InterPro" id="IPR043502">
    <property type="entry name" value="DNA/RNA_pol_sf"/>
</dbReference>
<dbReference type="GO" id="GO:0008270">
    <property type="term" value="F:zinc ion binding"/>
    <property type="evidence" value="ECO:0007669"/>
    <property type="project" value="UniProtKB-KW"/>
</dbReference>
<gene>
    <name evidence="11" type="ORF">ANANG_G00308590</name>
</gene>
<dbReference type="AlphaFoldDB" id="A0A9D3RHT9"/>
<reference evidence="11" key="1">
    <citation type="submission" date="2021-01" db="EMBL/GenBank/DDBJ databases">
        <title>A chromosome-scale assembly of European eel, Anguilla anguilla.</title>
        <authorList>
            <person name="Henkel C."/>
            <person name="Jong-Raadsen S.A."/>
            <person name="Dufour S."/>
            <person name="Weltzien F.-A."/>
            <person name="Palstra A.P."/>
            <person name="Pelster B."/>
            <person name="Spaink H.P."/>
            <person name="Van Den Thillart G.E."/>
            <person name="Jansen H."/>
            <person name="Zahm M."/>
            <person name="Klopp C."/>
            <person name="Cedric C."/>
            <person name="Louis A."/>
            <person name="Berthelot C."/>
            <person name="Parey E."/>
            <person name="Roest Crollius H."/>
            <person name="Montfort J."/>
            <person name="Robinson-Rechavi M."/>
            <person name="Bucao C."/>
            <person name="Bouchez O."/>
            <person name="Gislard M."/>
            <person name="Lluch J."/>
            <person name="Milhes M."/>
            <person name="Lampietro C."/>
            <person name="Lopez Roques C."/>
            <person name="Donnadieu C."/>
            <person name="Braasch I."/>
            <person name="Desvignes T."/>
            <person name="Postlethwait J."/>
            <person name="Bobe J."/>
            <person name="Guiguen Y."/>
            <person name="Dirks R."/>
        </authorList>
    </citation>
    <scope>NUCLEOTIDE SEQUENCE</scope>
    <source>
        <strain evidence="11">Tag_6206</strain>
        <tissue evidence="11">Liver</tissue>
    </source>
</reference>
<feature type="domain" description="SCAN box" evidence="10">
    <location>
        <begin position="1"/>
        <end position="38"/>
    </location>
</feature>
<evidence type="ECO:0000256" key="3">
    <source>
        <dbReference type="ARBA" id="ARBA00022722"/>
    </source>
</evidence>
<keyword evidence="12" id="KW-1185">Reference proteome</keyword>
<dbReference type="Proteomes" id="UP001044222">
    <property type="component" value="Chromosome 19"/>
</dbReference>
<keyword evidence="3" id="KW-0540">Nuclease</keyword>
<evidence type="ECO:0000313" key="12">
    <source>
        <dbReference type="Proteomes" id="UP001044222"/>
    </source>
</evidence>
<dbReference type="SUPFAM" id="SSF56672">
    <property type="entry name" value="DNA/RNA polymerases"/>
    <property type="match status" value="1"/>
</dbReference>
<keyword evidence="1" id="KW-0808">Transferase</keyword>
<evidence type="ECO:0000256" key="6">
    <source>
        <dbReference type="ARBA" id="ARBA00022918"/>
    </source>
</evidence>
<dbReference type="CDD" id="cd09274">
    <property type="entry name" value="RNase_HI_RT_Ty3"/>
    <property type="match status" value="1"/>
</dbReference>
<dbReference type="EMBL" id="JAFIRN010000019">
    <property type="protein sequence ID" value="KAG5830280.1"/>
    <property type="molecule type" value="Genomic_DNA"/>
</dbReference>
<evidence type="ECO:0000256" key="5">
    <source>
        <dbReference type="ARBA" id="ARBA00022801"/>
    </source>
</evidence>
<proteinExistence type="predicted"/>
<keyword evidence="5" id="KW-0378">Hydrolase</keyword>
<dbReference type="GO" id="GO:0003964">
    <property type="term" value="F:RNA-directed DNA polymerase activity"/>
    <property type="evidence" value="ECO:0007669"/>
    <property type="project" value="UniProtKB-KW"/>
</dbReference>
<evidence type="ECO:0000256" key="4">
    <source>
        <dbReference type="ARBA" id="ARBA00022759"/>
    </source>
</evidence>
<feature type="compositionally biased region" description="Pro residues" evidence="8">
    <location>
        <begin position="67"/>
        <end position="79"/>
    </location>
</feature>
<dbReference type="Pfam" id="PF02023">
    <property type="entry name" value="SCAN"/>
    <property type="match status" value="1"/>
</dbReference>
<dbReference type="InterPro" id="IPR003309">
    <property type="entry name" value="SCAN_dom"/>
</dbReference>
<organism evidence="11 12">
    <name type="scientific">Anguilla anguilla</name>
    <name type="common">European freshwater eel</name>
    <name type="synonym">Muraena anguilla</name>
    <dbReference type="NCBI Taxonomy" id="7936"/>
    <lineage>
        <taxon>Eukaryota</taxon>
        <taxon>Metazoa</taxon>
        <taxon>Chordata</taxon>
        <taxon>Craniata</taxon>
        <taxon>Vertebrata</taxon>
        <taxon>Euteleostomi</taxon>
        <taxon>Actinopterygii</taxon>
        <taxon>Neopterygii</taxon>
        <taxon>Teleostei</taxon>
        <taxon>Anguilliformes</taxon>
        <taxon>Anguillidae</taxon>
        <taxon>Anguilla</taxon>
    </lineage>
</organism>
<dbReference type="Gene3D" id="1.10.4020.10">
    <property type="entry name" value="DNA breaking-rejoining enzymes"/>
    <property type="match status" value="1"/>
</dbReference>
<evidence type="ECO:0000313" key="11">
    <source>
        <dbReference type="EMBL" id="KAG5830280.1"/>
    </source>
</evidence>
<keyword evidence="6" id="KW-0695">RNA-directed DNA polymerase</keyword>
<dbReference type="GO" id="GO:0004519">
    <property type="term" value="F:endonuclease activity"/>
    <property type="evidence" value="ECO:0007669"/>
    <property type="project" value="UniProtKB-KW"/>
</dbReference>
<keyword evidence="2" id="KW-0548">Nucleotidyltransferase</keyword>
<dbReference type="InterPro" id="IPR041373">
    <property type="entry name" value="RT_RNaseH"/>
</dbReference>
<dbReference type="FunFam" id="3.10.20.370:FF:000001">
    <property type="entry name" value="Retrovirus-related Pol polyprotein from transposon 17.6-like protein"/>
    <property type="match status" value="1"/>
</dbReference>
<evidence type="ECO:0000256" key="8">
    <source>
        <dbReference type="SAM" id="MobiDB-lite"/>
    </source>
</evidence>
<keyword evidence="7" id="KW-0863">Zinc-finger</keyword>
<dbReference type="PANTHER" id="PTHR34072:SF52">
    <property type="entry name" value="RIBONUCLEASE H"/>
    <property type="match status" value="1"/>
</dbReference>
<keyword evidence="7" id="KW-0862">Zinc</keyword>
<feature type="domain" description="CCHC-type" evidence="9">
    <location>
        <begin position="112"/>
        <end position="125"/>
    </location>
</feature>
<dbReference type="InterPro" id="IPR038269">
    <property type="entry name" value="SCAN_sf"/>
</dbReference>
<keyword evidence="4" id="KW-0255">Endonuclease</keyword>